<dbReference type="GO" id="GO:0005739">
    <property type="term" value="C:mitochondrion"/>
    <property type="evidence" value="ECO:0007669"/>
    <property type="project" value="TreeGrafter"/>
</dbReference>
<keyword evidence="2" id="KW-1185">Reference proteome</keyword>
<dbReference type="EMBL" id="JAHMUF010000021">
    <property type="protein sequence ID" value="KAG7192022.1"/>
    <property type="molecule type" value="Genomic_DNA"/>
</dbReference>
<organism evidence="1 2">
    <name type="scientific">Scheffersomyces spartinae</name>
    <dbReference type="NCBI Taxonomy" id="45513"/>
    <lineage>
        <taxon>Eukaryota</taxon>
        <taxon>Fungi</taxon>
        <taxon>Dikarya</taxon>
        <taxon>Ascomycota</taxon>
        <taxon>Saccharomycotina</taxon>
        <taxon>Pichiomycetes</taxon>
        <taxon>Debaryomycetaceae</taxon>
        <taxon>Scheffersomyces</taxon>
    </lineage>
</organism>
<protein>
    <recommendedName>
        <fullName evidence="3">HAD-superfamily hydrolase</fullName>
    </recommendedName>
</protein>
<name>A0A9P7V609_9ASCO</name>
<dbReference type="InterPro" id="IPR006353">
    <property type="entry name" value="HAD-SF_hydro_IIA_CECR5"/>
</dbReference>
<dbReference type="OrthoDB" id="10251048at2759"/>
<comment type="caution">
    <text evidence="1">The sequence shown here is derived from an EMBL/GenBank/DDBJ whole genome shotgun (WGS) entry which is preliminary data.</text>
</comment>
<dbReference type="AlphaFoldDB" id="A0A9P7V609"/>
<dbReference type="PANTHER" id="PTHR14269">
    <property type="entry name" value="CDP-DIACYLGLYCEROL--GLYCEROL-3-PHOSPHATE 3-PHOSPHATIDYLTRANSFERASE-RELATED"/>
    <property type="match status" value="1"/>
</dbReference>
<dbReference type="InterPro" id="IPR023214">
    <property type="entry name" value="HAD_sf"/>
</dbReference>
<dbReference type="GO" id="GO:0046474">
    <property type="term" value="P:glycerophospholipid biosynthetic process"/>
    <property type="evidence" value="ECO:0007669"/>
    <property type="project" value="TreeGrafter"/>
</dbReference>
<evidence type="ECO:0008006" key="3">
    <source>
        <dbReference type="Google" id="ProtNLM"/>
    </source>
</evidence>
<sequence>MTKAISNYWNMLLRGIRLLSTSASKSAFVFDIDGVLIRGNKPIPQAKTALELLNKEKVPFLLLTNGGGVTEKKRAEFLSDKLGVELSANQLVQSHTPLQILGEKHAYDRILVVGGVNDEARKCALEYGFQDVIIPMDIVKQNPSVSPHHRYTVEQLSKYTREVDLLKPIEAIAVFNDPRDMGTDIQVTLDLLNSAGGLIGTQRKVPTVHRSTPLIPIIFSNDDFIWANDYPIPRFGQGAFRMVVESLYKKINNCSEMDSLILGKPYAIQYDYAKKALAKWHVELTSKHGNGHVHSSGAFAQEINNPTNLQFNRIYMVGDNPASDIKGANDNGWESMLVRTGVYNNEPLGSLVALPSAGVHDDVLEAVKYGLNQK</sequence>
<dbReference type="SUPFAM" id="SSF56784">
    <property type="entry name" value="HAD-like"/>
    <property type="match status" value="1"/>
</dbReference>
<dbReference type="InterPro" id="IPR006357">
    <property type="entry name" value="HAD-SF_hydro_IIA"/>
</dbReference>
<evidence type="ECO:0000313" key="1">
    <source>
        <dbReference type="EMBL" id="KAG7192022.1"/>
    </source>
</evidence>
<dbReference type="Pfam" id="PF13344">
    <property type="entry name" value="Hydrolase_6"/>
    <property type="match status" value="1"/>
</dbReference>
<dbReference type="NCBIfam" id="TIGR01460">
    <property type="entry name" value="HAD-SF-IIA"/>
    <property type="match status" value="1"/>
</dbReference>
<dbReference type="Gene3D" id="3.40.50.1000">
    <property type="entry name" value="HAD superfamily/HAD-like"/>
    <property type="match status" value="2"/>
</dbReference>
<gene>
    <name evidence="1" type="ORF">KQ657_002630</name>
</gene>
<dbReference type="PANTHER" id="PTHR14269:SF57">
    <property type="entry name" value="SUPERFAMILY HYDROLASE, PUTATIVE (AFU_ORTHOLOGUE AFUA_2G02580)-RELATED"/>
    <property type="match status" value="1"/>
</dbReference>
<dbReference type="Proteomes" id="UP000790833">
    <property type="component" value="Unassembled WGS sequence"/>
</dbReference>
<reference evidence="1" key="1">
    <citation type="submission" date="2021-03" db="EMBL/GenBank/DDBJ databases">
        <authorList>
            <person name="Palmer J.M."/>
        </authorList>
    </citation>
    <scope>NUCLEOTIDE SEQUENCE</scope>
    <source>
        <strain evidence="1">ARV_011</strain>
    </source>
</reference>
<dbReference type="GeneID" id="66116004"/>
<dbReference type="InterPro" id="IPR036412">
    <property type="entry name" value="HAD-like_sf"/>
</dbReference>
<proteinExistence type="predicted"/>
<dbReference type="InterPro" id="IPR050324">
    <property type="entry name" value="CDP-alcohol_PTase-I"/>
</dbReference>
<accession>A0A9P7V609</accession>
<evidence type="ECO:0000313" key="2">
    <source>
        <dbReference type="Proteomes" id="UP000790833"/>
    </source>
</evidence>
<dbReference type="NCBIfam" id="TIGR01456">
    <property type="entry name" value="CECR5"/>
    <property type="match status" value="1"/>
</dbReference>
<dbReference type="RefSeq" id="XP_043047573.1">
    <property type="nucleotide sequence ID" value="XM_043193386.1"/>
</dbReference>
<dbReference type="Pfam" id="PF13242">
    <property type="entry name" value="Hydrolase_like"/>
    <property type="match status" value="1"/>
</dbReference>